<sequence length="156" mass="18055">MPLTSVLEDPFLMGFLKWSEIEDLLCLEVFQYTRRDPLSRHGLLNIDKMDRGQFRTYFRFERDDVRRLCRAVPEIVSTPQGVNISGVEGLCLTLRRLAYPNRLRELEPLFGRHYSVISSATNAVLAHIDSAFGHLLRDVNNHTWLDIAKLQLLSQV</sequence>
<name>L7M3A9_RHIPC</name>
<evidence type="ECO:0000313" key="1">
    <source>
        <dbReference type="EMBL" id="JAA58367.1"/>
    </source>
</evidence>
<reference evidence="1" key="1">
    <citation type="submission" date="2012-11" db="EMBL/GenBank/DDBJ databases">
        <authorList>
            <person name="Lucero-Rivera Y.E."/>
            <person name="Tovar-Ramirez D."/>
        </authorList>
    </citation>
    <scope>NUCLEOTIDE SEQUENCE</scope>
    <source>
        <tissue evidence="1">Salivary gland</tissue>
    </source>
</reference>
<dbReference type="PANTHER" id="PTHR34615">
    <property type="entry name" value="PX DOMAIN-CONTAINING PROTEIN"/>
    <property type="match status" value="1"/>
</dbReference>
<protein>
    <submittedName>
        <fullName evidence="1">Uncharacterized protein</fullName>
    </submittedName>
</protein>
<organism evidence="1">
    <name type="scientific">Rhipicephalus pulchellus</name>
    <name type="common">Yellow backed tick</name>
    <name type="synonym">Dermacentor pulchellus</name>
    <dbReference type="NCBI Taxonomy" id="72859"/>
    <lineage>
        <taxon>Eukaryota</taxon>
        <taxon>Metazoa</taxon>
        <taxon>Ecdysozoa</taxon>
        <taxon>Arthropoda</taxon>
        <taxon>Chelicerata</taxon>
        <taxon>Arachnida</taxon>
        <taxon>Acari</taxon>
        <taxon>Parasitiformes</taxon>
        <taxon>Ixodida</taxon>
        <taxon>Ixodoidea</taxon>
        <taxon>Ixodidae</taxon>
        <taxon>Rhipicephalinae</taxon>
        <taxon>Rhipicephalus</taxon>
        <taxon>Rhipicephalus</taxon>
    </lineage>
</organism>
<reference evidence="1" key="2">
    <citation type="journal article" date="2015" name="J. Proteomics">
        <title>Sexual differences in the sialomes of the zebra tick, Rhipicephalus pulchellus.</title>
        <authorList>
            <person name="Tan A.W."/>
            <person name="Francischetti I.M."/>
            <person name="Slovak M."/>
            <person name="Kini R.M."/>
            <person name="Ribeiro J.M."/>
        </authorList>
    </citation>
    <scope>NUCLEOTIDE SEQUENCE</scope>
    <source>
        <tissue evidence="1">Salivary gland</tissue>
    </source>
</reference>
<dbReference type="EMBL" id="GACK01006667">
    <property type="protein sequence ID" value="JAA58367.1"/>
    <property type="molecule type" value="mRNA"/>
</dbReference>
<proteinExistence type="evidence at transcript level"/>
<accession>L7M3A9</accession>
<dbReference type="PANTHER" id="PTHR34615:SF1">
    <property type="entry name" value="PX DOMAIN-CONTAINING PROTEIN"/>
    <property type="match status" value="1"/>
</dbReference>
<dbReference type="AlphaFoldDB" id="L7M3A9"/>